<protein>
    <submittedName>
        <fullName evidence="3">PH domain-containing protein</fullName>
    </submittedName>
</protein>
<proteinExistence type="predicted"/>
<dbReference type="RefSeq" id="WP_185719728.1">
    <property type="nucleotide sequence ID" value="NZ_BAAAWI010000001.1"/>
</dbReference>
<sequence>MTPVPTSGAPRLRLRAPAHHVDPRAVTWWRLQNALSWGAVLLAVGVVLVFWRPGWLVAVGIAVAVLAVADVVVTPPIRYARHRWETTGVAVYVREGVFVEDWRVAPLSRVQTVDTRRGPLQQWLGLSTVTVTTASTAGALKIRGLDRDAAVELVERLTAATEATPGDAT</sequence>
<keyword evidence="1" id="KW-0472">Membrane</keyword>
<feature type="domain" description="YdbS-like PH" evidence="2">
    <location>
        <begin position="79"/>
        <end position="156"/>
    </location>
</feature>
<evidence type="ECO:0000313" key="4">
    <source>
        <dbReference type="Proteomes" id="UP000515728"/>
    </source>
</evidence>
<organism evidence="3 4">
    <name type="scientific">Pseudonocardia petroleophila</name>
    <dbReference type="NCBI Taxonomy" id="37331"/>
    <lineage>
        <taxon>Bacteria</taxon>
        <taxon>Bacillati</taxon>
        <taxon>Actinomycetota</taxon>
        <taxon>Actinomycetes</taxon>
        <taxon>Pseudonocardiales</taxon>
        <taxon>Pseudonocardiaceae</taxon>
        <taxon>Pseudonocardia</taxon>
    </lineage>
</organism>
<dbReference type="KEGG" id="ppel:H6H00_02275"/>
<feature type="transmembrane region" description="Helical" evidence="1">
    <location>
        <begin position="57"/>
        <end position="73"/>
    </location>
</feature>
<evidence type="ECO:0000259" key="2">
    <source>
        <dbReference type="Pfam" id="PF03703"/>
    </source>
</evidence>
<dbReference type="PANTHER" id="PTHR34473">
    <property type="entry name" value="UPF0699 TRANSMEMBRANE PROTEIN YDBS"/>
    <property type="match status" value="1"/>
</dbReference>
<dbReference type="PANTHER" id="PTHR34473:SF3">
    <property type="entry name" value="TRANSMEMBRANE PROTEIN-RELATED"/>
    <property type="match status" value="1"/>
</dbReference>
<keyword evidence="1" id="KW-1133">Transmembrane helix</keyword>
<keyword evidence="1" id="KW-0812">Transmembrane</keyword>
<reference evidence="3 4" key="1">
    <citation type="submission" date="2020-08" db="EMBL/GenBank/DDBJ databases">
        <authorList>
            <person name="Mo P."/>
        </authorList>
    </citation>
    <scope>NUCLEOTIDE SEQUENCE [LARGE SCALE GENOMIC DNA]</scope>
    <source>
        <strain evidence="3 4">CGMCC 4.1532</strain>
    </source>
</reference>
<gene>
    <name evidence="3" type="ORF">H6H00_02275</name>
</gene>
<dbReference type="InterPro" id="IPR005182">
    <property type="entry name" value="YdbS-like_PH"/>
</dbReference>
<feature type="transmembrane region" description="Helical" evidence="1">
    <location>
        <begin position="34"/>
        <end position="51"/>
    </location>
</feature>
<dbReference type="EMBL" id="CP060131">
    <property type="protein sequence ID" value="QNG52899.1"/>
    <property type="molecule type" value="Genomic_DNA"/>
</dbReference>
<keyword evidence="4" id="KW-1185">Reference proteome</keyword>
<dbReference type="Pfam" id="PF03703">
    <property type="entry name" value="bPH_2"/>
    <property type="match status" value="1"/>
</dbReference>
<name>A0A7G7MJD8_9PSEU</name>
<dbReference type="AlphaFoldDB" id="A0A7G7MJD8"/>
<accession>A0A7G7MJD8</accession>
<evidence type="ECO:0000256" key="1">
    <source>
        <dbReference type="SAM" id="Phobius"/>
    </source>
</evidence>
<evidence type="ECO:0000313" key="3">
    <source>
        <dbReference type="EMBL" id="QNG52899.1"/>
    </source>
</evidence>
<dbReference type="Proteomes" id="UP000515728">
    <property type="component" value="Chromosome"/>
</dbReference>